<name>A0A6J6HPD1_9ZZZZ</name>
<evidence type="ECO:0000256" key="1">
    <source>
        <dbReference type="SAM" id="MobiDB-lite"/>
    </source>
</evidence>
<sequence length="376" mass="39030">MTEAQKTNSDPGENPEPSPAGTRTGRWSRKARWLTAISLSLLIVLVTLGVSVRLPSYIISPGTSRATQPLIAVDGASTYDNRGAVDFLTVSLRQSTPLEVFAAWLNPAIDVRSEREIRGDQTPSENQKLNLQMMSESKDAAQYVALSRLGYDIAINGTGAVVVTVQEGSPAFGALKPGDVVTKVNDIAVELSSDLVRAISTNAPGTVATLEVTPGDGGPAGPVEVTLAARPDDAARAYLGVSTFTKDLSFDYPIEVQIDSGRVGGPSAGLAFTLGILDVLNPESISGGRKIATTGTMSLDGSVGPVGGVHQKVIAARRAGVELMLVPSSEVDEARLYAGGMRIEPVDTIDDALAVLATIGGGDSVLPARETVVPAA</sequence>
<feature type="region of interest" description="Disordered" evidence="1">
    <location>
        <begin position="1"/>
        <end position="26"/>
    </location>
</feature>
<dbReference type="Pfam" id="PF13180">
    <property type="entry name" value="PDZ_2"/>
    <property type="match status" value="1"/>
</dbReference>
<dbReference type="GO" id="GO:0030163">
    <property type="term" value="P:protein catabolic process"/>
    <property type="evidence" value="ECO:0007669"/>
    <property type="project" value="InterPro"/>
</dbReference>
<dbReference type="AlphaFoldDB" id="A0A6J6HPD1"/>
<gene>
    <name evidence="5" type="ORF">UFOPK1835_01230</name>
</gene>
<evidence type="ECO:0000256" key="2">
    <source>
        <dbReference type="SAM" id="Phobius"/>
    </source>
</evidence>
<dbReference type="SUPFAM" id="SSF50156">
    <property type="entry name" value="PDZ domain-like"/>
    <property type="match status" value="1"/>
</dbReference>
<dbReference type="GO" id="GO:0005524">
    <property type="term" value="F:ATP binding"/>
    <property type="evidence" value="ECO:0007669"/>
    <property type="project" value="InterPro"/>
</dbReference>
<dbReference type="PANTHER" id="PTHR10046">
    <property type="entry name" value="ATP DEPENDENT LON PROTEASE FAMILY MEMBER"/>
    <property type="match status" value="1"/>
</dbReference>
<evidence type="ECO:0000259" key="3">
    <source>
        <dbReference type="PROSITE" id="PS50106"/>
    </source>
</evidence>
<keyword evidence="2" id="KW-1133">Transmembrane helix</keyword>
<accession>A0A6J6HPD1</accession>
<dbReference type="PROSITE" id="PS51786">
    <property type="entry name" value="LON_PROTEOLYTIC"/>
    <property type="match status" value="1"/>
</dbReference>
<dbReference type="InterPro" id="IPR008269">
    <property type="entry name" value="Lon_proteolytic"/>
</dbReference>
<protein>
    <submittedName>
        <fullName evidence="5">Unannotated protein</fullName>
    </submittedName>
</protein>
<dbReference type="Gene3D" id="3.30.230.10">
    <property type="match status" value="1"/>
</dbReference>
<dbReference type="PROSITE" id="PS50106">
    <property type="entry name" value="PDZ"/>
    <property type="match status" value="1"/>
</dbReference>
<proteinExistence type="predicted"/>
<organism evidence="5">
    <name type="scientific">freshwater metagenome</name>
    <dbReference type="NCBI Taxonomy" id="449393"/>
    <lineage>
        <taxon>unclassified sequences</taxon>
        <taxon>metagenomes</taxon>
        <taxon>ecological metagenomes</taxon>
    </lineage>
</organism>
<evidence type="ECO:0000313" key="5">
    <source>
        <dbReference type="EMBL" id="CAB4613255.1"/>
    </source>
</evidence>
<reference evidence="5" key="1">
    <citation type="submission" date="2020-05" db="EMBL/GenBank/DDBJ databases">
        <authorList>
            <person name="Chiriac C."/>
            <person name="Salcher M."/>
            <person name="Ghai R."/>
            <person name="Kavagutti S V."/>
        </authorList>
    </citation>
    <scope>NUCLEOTIDE SEQUENCE</scope>
</reference>
<dbReference type="GO" id="GO:0004252">
    <property type="term" value="F:serine-type endopeptidase activity"/>
    <property type="evidence" value="ECO:0007669"/>
    <property type="project" value="InterPro"/>
</dbReference>
<dbReference type="SMART" id="SM00228">
    <property type="entry name" value="PDZ"/>
    <property type="match status" value="1"/>
</dbReference>
<dbReference type="InterPro" id="IPR027065">
    <property type="entry name" value="Lon_Prtase"/>
</dbReference>
<keyword evidence="2" id="KW-0472">Membrane</keyword>
<dbReference type="GO" id="GO:0006508">
    <property type="term" value="P:proteolysis"/>
    <property type="evidence" value="ECO:0007669"/>
    <property type="project" value="InterPro"/>
</dbReference>
<dbReference type="InterPro" id="IPR020568">
    <property type="entry name" value="Ribosomal_Su5_D2-typ_SF"/>
</dbReference>
<keyword evidence="2" id="KW-0812">Transmembrane</keyword>
<dbReference type="Pfam" id="PF05362">
    <property type="entry name" value="Lon_C"/>
    <property type="match status" value="1"/>
</dbReference>
<dbReference type="InterPro" id="IPR001478">
    <property type="entry name" value="PDZ"/>
</dbReference>
<evidence type="ECO:0000259" key="4">
    <source>
        <dbReference type="PROSITE" id="PS51786"/>
    </source>
</evidence>
<feature type="domain" description="PDZ" evidence="3">
    <location>
        <begin position="128"/>
        <end position="190"/>
    </location>
</feature>
<feature type="domain" description="Lon proteolytic" evidence="4">
    <location>
        <begin position="201"/>
        <end position="359"/>
    </location>
</feature>
<feature type="compositionally biased region" description="Polar residues" evidence="1">
    <location>
        <begin position="1"/>
        <end position="11"/>
    </location>
</feature>
<dbReference type="InterPro" id="IPR036034">
    <property type="entry name" value="PDZ_sf"/>
</dbReference>
<feature type="transmembrane region" description="Helical" evidence="2">
    <location>
        <begin position="33"/>
        <end position="54"/>
    </location>
</feature>
<dbReference type="InterPro" id="IPR014721">
    <property type="entry name" value="Ribsml_uS5_D2-typ_fold_subgr"/>
</dbReference>
<dbReference type="GO" id="GO:0004176">
    <property type="term" value="F:ATP-dependent peptidase activity"/>
    <property type="evidence" value="ECO:0007669"/>
    <property type="project" value="InterPro"/>
</dbReference>
<dbReference type="SUPFAM" id="SSF54211">
    <property type="entry name" value="Ribosomal protein S5 domain 2-like"/>
    <property type="match status" value="1"/>
</dbReference>
<dbReference type="EMBL" id="CAEZUP010000051">
    <property type="protein sequence ID" value="CAB4613255.1"/>
    <property type="molecule type" value="Genomic_DNA"/>
</dbReference>